<evidence type="ECO:0008006" key="4">
    <source>
        <dbReference type="Google" id="ProtNLM"/>
    </source>
</evidence>
<feature type="coiled-coil region" evidence="1">
    <location>
        <begin position="44"/>
        <end position="74"/>
    </location>
</feature>
<gene>
    <name evidence="2" type="ORF">DFH08DRAFT_956071</name>
</gene>
<evidence type="ECO:0000313" key="2">
    <source>
        <dbReference type="EMBL" id="KAJ7354687.1"/>
    </source>
</evidence>
<evidence type="ECO:0000313" key="3">
    <source>
        <dbReference type="Proteomes" id="UP001218218"/>
    </source>
</evidence>
<dbReference type="AlphaFoldDB" id="A0AAD7EVW2"/>
<keyword evidence="1" id="KW-0175">Coiled coil</keyword>
<evidence type="ECO:0000256" key="1">
    <source>
        <dbReference type="SAM" id="Coils"/>
    </source>
</evidence>
<protein>
    <recommendedName>
        <fullName evidence="4">F-box domain-containing protein</fullName>
    </recommendedName>
</protein>
<dbReference type="EMBL" id="JARIHO010000010">
    <property type="protein sequence ID" value="KAJ7354687.1"/>
    <property type="molecule type" value="Genomic_DNA"/>
</dbReference>
<name>A0AAD7EVW2_9AGAR</name>
<accession>A0AAD7EVW2</accession>
<sequence length="518" mass="58434">MASQPVSYPLMSTSSSMFEVSPSSSISGLEISPSSSDLTLPLYINESDKALERLRKENARLKQANSVLQDTNNVLLLKLGPFCRRKFAELPHEILLMIFRHVLPPRWLLSGLQSLATYPDDIPSADLRMKHTLLSICKSWNQVGTELLYESVVLRRILQLPVFVRALEGRDGLGPLVKHLNLNCFPPRGYCQLYENGTRRILALCPNISHFGFSPPFLIPGFSSAFLALPSSITSLEYPLPSQSLAIPSTYDEGHPVLLFGRVEDVCLIMEQDSVVSPSKWLFPNLRKLRLNGYVDRYGTPKRPKAKELIDAYGARITFLGLFPDYSIYDLHGLLSRCPVLEHLVVRQRWVPQPNTLVASHTVKFVDVLTGWKDDPYFPITVRWLQGVFPALREVRNVGGGIFTEFRDIPLDMPKPPIRPDLNPGLEEEDEIYATVMEFTNPHSLNGCAMIDECILRSDSTADGYDDSDAESCSTVSEDEDCSDEDLADEFYMGEDWELGYDEALIIFDEIQRSSRHI</sequence>
<keyword evidence="3" id="KW-1185">Reference proteome</keyword>
<organism evidence="2 3">
    <name type="scientific">Mycena albidolilacea</name>
    <dbReference type="NCBI Taxonomy" id="1033008"/>
    <lineage>
        <taxon>Eukaryota</taxon>
        <taxon>Fungi</taxon>
        <taxon>Dikarya</taxon>
        <taxon>Basidiomycota</taxon>
        <taxon>Agaricomycotina</taxon>
        <taxon>Agaricomycetes</taxon>
        <taxon>Agaricomycetidae</taxon>
        <taxon>Agaricales</taxon>
        <taxon>Marasmiineae</taxon>
        <taxon>Mycenaceae</taxon>
        <taxon>Mycena</taxon>
    </lineage>
</organism>
<dbReference type="Proteomes" id="UP001218218">
    <property type="component" value="Unassembled WGS sequence"/>
</dbReference>
<comment type="caution">
    <text evidence="2">The sequence shown here is derived from an EMBL/GenBank/DDBJ whole genome shotgun (WGS) entry which is preliminary data.</text>
</comment>
<reference evidence="2" key="1">
    <citation type="submission" date="2023-03" db="EMBL/GenBank/DDBJ databases">
        <title>Massive genome expansion in bonnet fungi (Mycena s.s.) driven by repeated elements and novel gene families across ecological guilds.</title>
        <authorList>
            <consortium name="Lawrence Berkeley National Laboratory"/>
            <person name="Harder C.B."/>
            <person name="Miyauchi S."/>
            <person name="Viragh M."/>
            <person name="Kuo A."/>
            <person name="Thoen E."/>
            <person name="Andreopoulos B."/>
            <person name="Lu D."/>
            <person name="Skrede I."/>
            <person name="Drula E."/>
            <person name="Henrissat B."/>
            <person name="Morin E."/>
            <person name="Kohler A."/>
            <person name="Barry K."/>
            <person name="LaButti K."/>
            <person name="Morin E."/>
            <person name="Salamov A."/>
            <person name="Lipzen A."/>
            <person name="Mereny Z."/>
            <person name="Hegedus B."/>
            <person name="Baldrian P."/>
            <person name="Stursova M."/>
            <person name="Weitz H."/>
            <person name="Taylor A."/>
            <person name="Grigoriev I.V."/>
            <person name="Nagy L.G."/>
            <person name="Martin F."/>
            <person name="Kauserud H."/>
        </authorList>
    </citation>
    <scope>NUCLEOTIDE SEQUENCE</scope>
    <source>
        <strain evidence="2">CBHHK002</strain>
    </source>
</reference>
<proteinExistence type="predicted"/>